<dbReference type="InterPro" id="IPR000924">
    <property type="entry name" value="Glu/Gln-tRNA-synth"/>
</dbReference>
<keyword evidence="10" id="KW-1185">Reference proteome</keyword>
<dbReference type="PANTHER" id="PTHR43311:SF1">
    <property type="entry name" value="GLUTAMYL-Q TRNA(ASP) SYNTHETASE"/>
    <property type="match status" value="1"/>
</dbReference>
<dbReference type="Proteomes" id="UP000003250">
    <property type="component" value="Unassembled WGS sequence"/>
</dbReference>
<evidence type="ECO:0000256" key="3">
    <source>
        <dbReference type="ARBA" id="ARBA00022741"/>
    </source>
</evidence>
<proteinExistence type="inferred from homology"/>
<dbReference type="GO" id="GO:0005829">
    <property type="term" value="C:cytosol"/>
    <property type="evidence" value="ECO:0007669"/>
    <property type="project" value="TreeGrafter"/>
</dbReference>
<dbReference type="InterPro" id="IPR049940">
    <property type="entry name" value="GluQ/Sye"/>
</dbReference>
<keyword evidence="6 7" id="KW-0030">Aminoacyl-tRNA synthetase</keyword>
<dbReference type="GO" id="GO:0004818">
    <property type="term" value="F:glutamate-tRNA ligase activity"/>
    <property type="evidence" value="ECO:0007669"/>
    <property type="project" value="TreeGrafter"/>
</dbReference>
<dbReference type="NCBIfam" id="NF004315">
    <property type="entry name" value="PRK05710.1-4"/>
    <property type="match status" value="1"/>
</dbReference>
<dbReference type="OrthoDB" id="9807503at2"/>
<evidence type="ECO:0000256" key="2">
    <source>
        <dbReference type="ARBA" id="ARBA00022723"/>
    </source>
</evidence>
<dbReference type="PRINTS" id="PR00987">
    <property type="entry name" value="TRNASYNTHGLU"/>
</dbReference>
<keyword evidence="1 7" id="KW-0436">Ligase</keyword>
<evidence type="ECO:0000259" key="8">
    <source>
        <dbReference type="Pfam" id="PF00749"/>
    </source>
</evidence>
<keyword evidence="7" id="KW-0648">Protein biosynthesis</keyword>
<comment type="similarity">
    <text evidence="7">Belongs to the class-I aminoacyl-tRNA synthetase family.</text>
</comment>
<dbReference type="InterPro" id="IPR020058">
    <property type="entry name" value="Glu/Gln-tRNA-synth_Ib_cat-dom"/>
</dbReference>
<evidence type="ECO:0000313" key="10">
    <source>
        <dbReference type="Proteomes" id="UP000003250"/>
    </source>
</evidence>
<evidence type="ECO:0000256" key="4">
    <source>
        <dbReference type="ARBA" id="ARBA00022833"/>
    </source>
</evidence>
<gene>
    <name evidence="9" type="ORF">MAXJ12_07222</name>
</gene>
<dbReference type="Gene3D" id="3.40.50.620">
    <property type="entry name" value="HUPs"/>
    <property type="match status" value="1"/>
</dbReference>
<keyword evidence="3 7" id="KW-0547">Nucleotide-binding</keyword>
<evidence type="ECO:0000313" key="9">
    <source>
        <dbReference type="EMBL" id="EHK57952.1"/>
    </source>
</evidence>
<dbReference type="RefSeq" id="WP_008835092.1">
    <property type="nucleotide sequence ID" value="NZ_AHAM01000048.1"/>
</dbReference>
<feature type="domain" description="Glutamyl/glutaminyl-tRNA synthetase class Ib catalytic" evidence="8">
    <location>
        <begin position="7"/>
        <end position="265"/>
    </location>
</feature>
<evidence type="ECO:0000256" key="7">
    <source>
        <dbReference type="RuleBase" id="RU363037"/>
    </source>
</evidence>
<dbReference type="GO" id="GO:0006424">
    <property type="term" value="P:glutamyl-tRNA aminoacylation"/>
    <property type="evidence" value="ECO:0007669"/>
    <property type="project" value="TreeGrafter"/>
</dbReference>
<accession>H0HMT0</accession>
<dbReference type="PANTHER" id="PTHR43311">
    <property type="entry name" value="GLUTAMATE--TRNA LIGASE"/>
    <property type="match status" value="1"/>
</dbReference>
<evidence type="ECO:0000256" key="1">
    <source>
        <dbReference type="ARBA" id="ARBA00022598"/>
    </source>
</evidence>
<dbReference type="Pfam" id="PF00749">
    <property type="entry name" value="tRNA-synt_1c"/>
    <property type="match status" value="1"/>
</dbReference>
<protein>
    <submittedName>
        <fullName evidence="9">Glutamyl-Q tRNA(Asp) synthetase</fullName>
    </submittedName>
</protein>
<dbReference type="GO" id="GO:0005524">
    <property type="term" value="F:ATP binding"/>
    <property type="evidence" value="ECO:0007669"/>
    <property type="project" value="UniProtKB-KW"/>
</dbReference>
<dbReference type="PATRIC" id="fig|1107882.3.peg.1418"/>
<sequence>MNTPVFRFAPSPNGELHLGHAYSALLNARLAERMGGRLLLRIEDIDLARSTPEFEAGIYRDLAWLGIEWQRPVRRQSEHFGDYESALNRLIAEELVYPAFMSRGEIRAFIADTEKRGRLWPRDPDGVPLYPAFDKALSRRERERRMADGAPFAWRLDMDAAWARLDGRLSWTEFSSEELAGSEQVEARPEQWGDVVLARKEVPTSYHLSVVVDDALKGVPHVVRGRALYAATGVQRLLQELLGLPAPHYFHHRLILGPDGRKLSKSLGDSGIAALRERGASAADVRKMVGI</sequence>
<keyword evidence="4" id="KW-0862">Zinc</keyword>
<dbReference type="EMBL" id="AHAM01000048">
    <property type="protein sequence ID" value="EHK57952.1"/>
    <property type="molecule type" value="Genomic_DNA"/>
</dbReference>
<dbReference type="AlphaFoldDB" id="H0HMT0"/>
<name>H0HMT0_9HYPH</name>
<dbReference type="InterPro" id="IPR014729">
    <property type="entry name" value="Rossmann-like_a/b/a_fold"/>
</dbReference>
<dbReference type="InterPro" id="IPR001412">
    <property type="entry name" value="aa-tRNA-synth_I_CS"/>
</dbReference>
<evidence type="ECO:0000256" key="5">
    <source>
        <dbReference type="ARBA" id="ARBA00022840"/>
    </source>
</evidence>
<organism evidence="9 10">
    <name type="scientific">Mesorhizobium alhagi CCNWXJ12-2</name>
    <dbReference type="NCBI Taxonomy" id="1107882"/>
    <lineage>
        <taxon>Bacteria</taxon>
        <taxon>Pseudomonadati</taxon>
        <taxon>Pseudomonadota</taxon>
        <taxon>Alphaproteobacteria</taxon>
        <taxon>Hyphomicrobiales</taxon>
        <taxon>Phyllobacteriaceae</taxon>
        <taxon>Allomesorhizobium</taxon>
    </lineage>
</organism>
<reference evidence="9 10" key="1">
    <citation type="journal article" date="2012" name="J. Bacteriol.">
        <title>Draft Genome Sequence of Mesorhizobium alhagi CCNWXJ12-2T, a Novel Salt-Resistant Species Isolated from the Desert of Northwestern China.</title>
        <authorList>
            <person name="Zhou M."/>
            <person name="Chen W."/>
            <person name="Chen H."/>
            <person name="Wei G."/>
        </authorList>
    </citation>
    <scope>NUCLEOTIDE SEQUENCE [LARGE SCALE GENOMIC DNA]</scope>
    <source>
        <strain evidence="9 10">CCNWXJ12-2</strain>
    </source>
</reference>
<dbReference type="SUPFAM" id="SSF52374">
    <property type="entry name" value="Nucleotidylyl transferase"/>
    <property type="match status" value="1"/>
</dbReference>
<keyword evidence="2" id="KW-0479">Metal-binding</keyword>
<keyword evidence="5 7" id="KW-0067">ATP-binding</keyword>
<dbReference type="PROSITE" id="PS00178">
    <property type="entry name" value="AA_TRNA_LIGASE_I"/>
    <property type="match status" value="1"/>
</dbReference>
<evidence type="ECO:0000256" key="6">
    <source>
        <dbReference type="ARBA" id="ARBA00023146"/>
    </source>
</evidence>